<keyword evidence="1" id="KW-0732">Signal</keyword>
<dbReference type="Proteomes" id="UP001501153">
    <property type="component" value="Unassembled WGS sequence"/>
</dbReference>
<keyword evidence="3" id="KW-1185">Reference proteome</keyword>
<evidence type="ECO:0000313" key="2">
    <source>
        <dbReference type="EMBL" id="GAA4352402.1"/>
    </source>
</evidence>
<name>A0ABP8I6G4_9BACT</name>
<gene>
    <name evidence="2" type="ORF">GCM10023185_12020</name>
</gene>
<comment type="caution">
    <text evidence="2">The sequence shown here is derived from an EMBL/GenBank/DDBJ whole genome shotgun (WGS) entry which is preliminary data.</text>
</comment>
<dbReference type="PROSITE" id="PS51257">
    <property type="entry name" value="PROKAR_LIPOPROTEIN"/>
    <property type="match status" value="1"/>
</dbReference>
<dbReference type="EMBL" id="BAABGZ010000013">
    <property type="protein sequence ID" value="GAA4352402.1"/>
    <property type="molecule type" value="Genomic_DNA"/>
</dbReference>
<accession>A0ABP8I6G4</accession>
<reference evidence="3" key="1">
    <citation type="journal article" date="2019" name="Int. J. Syst. Evol. Microbiol.">
        <title>The Global Catalogue of Microorganisms (GCM) 10K type strain sequencing project: providing services to taxonomists for standard genome sequencing and annotation.</title>
        <authorList>
            <consortium name="The Broad Institute Genomics Platform"/>
            <consortium name="The Broad Institute Genome Sequencing Center for Infectious Disease"/>
            <person name="Wu L."/>
            <person name="Ma J."/>
        </authorList>
    </citation>
    <scope>NUCLEOTIDE SEQUENCE [LARGE SCALE GENOMIC DNA]</scope>
    <source>
        <strain evidence="3">JCM 17923</strain>
    </source>
</reference>
<evidence type="ECO:0000256" key="1">
    <source>
        <dbReference type="SAM" id="SignalP"/>
    </source>
</evidence>
<evidence type="ECO:0000313" key="3">
    <source>
        <dbReference type="Proteomes" id="UP001501153"/>
    </source>
</evidence>
<feature type="chain" id="PRO_5047201619" description="Type 1 periplasmic binding fold superfamily protein" evidence="1">
    <location>
        <begin position="28"/>
        <end position="184"/>
    </location>
</feature>
<organism evidence="2 3">
    <name type="scientific">Hymenobacter saemangeumensis</name>
    <dbReference type="NCBI Taxonomy" id="1084522"/>
    <lineage>
        <taxon>Bacteria</taxon>
        <taxon>Pseudomonadati</taxon>
        <taxon>Bacteroidota</taxon>
        <taxon>Cytophagia</taxon>
        <taxon>Cytophagales</taxon>
        <taxon>Hymenobacteraceae</taxon>
        <taxon>Hymenobacter</taxon>
    </lineage>
</organism>
<dbReference type="RefSeq" id="WP_345234780.1">
    <property type="nucleotide sequence ID" value="NZ_BAABGZ010000013.1"/>
</dbReference>
<feature type="signal peptide" evidence="1">
    <location>
        <begin position="1"/>
        <end position="27"/>
    </location>
</feature>
<evidence type="ECO:0008006" key="4">
    <source>
        <dbReference type="Google" id="ProtNLM"/>
    </source>
</evidence>
<protein>
    <recommendedName>
        <fullName evidence="4">Type 1 periplasmic binding fold superfamily protein</fullName>
    </recommendedName>
</protein>
<sequence length="184" mass="19586">MKTNSFRHLLFVMLAAPLVLLSGCSKKDPEPDNGDKELITTAEYVLTPVGGGTTVRATFRDLDGDGGAAPTITPLTLAANTSYTGTLTFLDETKNPAVNISDEVRQEANDHLIGYTTTPAALLTIARTDRDGNNRELGLQTTLRANAAGSGSLRIVLYHQPGTKNATTNLEGSELQVNFPVTVQ</sequence>
<proteinExistence type="predicted"/>